<keyword evidence="4" id="KW-1185">Reference proteome</keyword>
<evidence type="ECO:0008006" key="5">
    <source>
        <dbReference type="Google" id="ProtNLM"/>
    </source>
</evidence>
<keyword evidence="2" id="KW-0732">Signal</keyword>
<feature type="compositionally biased region" description="Pro residues" evidence="1">
    <location>
        <begin position="77"/>
        <end position="87"/>
    </location>
</feature>
<reference evidence="3 4" key="1">
    <citation type="journal article" date="2021" name="Sci. Rep.">
        <title>Genome sequencing of the multicellular alga Astrephomene provides insights into convergent evolution of germ-soma differentiation.</title>
        <authorList>
            <person name="Yamashita S."/>
            <person name="Yamamoto K."/>
            <person name="Matsuzaki R."/>
            <person name="Suzuki S."/>
            <person name="Yamaguchi H."/>
            <person name="Hirooka S."/>
            <person name="Minakuchi Y."/>
            <person name="Miyagishima S."/>
            <person name="Kawachi M."/>
            <person name="Toyoda A."/>
            <person name="Nozaki H."/>
        </authorList>
    </citation>
    <scope>NUCLEOTIDE SEQUENCE [LARGE SCALE GENOMIC DNA]</scope>
    <source>
        <strain evidence="3 4">NIES-4017</strain>
    </source>
</reference>
<protein>
    <recommendedName>
        <fullName evidence="5">MAM domain-containing protein</fullName>
    </recommendedName>
</protein>
<name>A0AAD3HGL6_9CHLO</name>
<evidence type="ECO:0000256" key="2">
    <source>
        <dbReference type="SAM" id="SignalP"/>
    </source>
</evidence>
<feature type="compositionally biased region" description="Low complexity" evidence="1">
    <location>
        <begin position="63"/>
        <end position="76"/>
    </location>
</feature>
<evidence type="ECO:0000313" key="3">
    <source>
        <dbReference type="EMBL" id="GFR40594.1"/>
    </source>
</evidence>
<feature type="compositionally biased region" description="Polar residues" evidence="1">
    <location>
        <begin position="41"/>
        <end position="52"/>
    </location>
</feature>
<proteinExistence type="predicted"/>
<comment type="caution">
    <text evidence="3">The sequence shown here is derived from an EMBL/GenBank/DDBJ whole genome shotgun (WGS) entry which is preliminary data.</text>
</comment>
<feature type="chain" id="PRO_5042094410" description="MAM domain-containing protein" evidence="2">
    <location>
        <begin position="27"/>
        <end position="260"/>
    </location>
</feature>
<sequence>MARQQSGLAAWLLIAGGLLLASCCAARADGFAYRRLLQNPDLPQQRSGTPSWMSGGGGNNNHQGTSQPSSQQSTPAPSQPSPAPSQPSPAQSSSGAPVTIYSGGQFASGWKDSSYNVRPFTSYSPAGHTTGVAKCYYLPFGAATSFYGPQGAFSGRSALEFWAYAGSSSLADVEVVIASSGRDCRHLRISSLSAAESMSGWSKYYIPLSTFSLDQSQASSGSFSGCGSSGPSSGELVKVDIRNPNQSYDALFCLDDVRLL</sequence>
<accession>A0AAD3HGL6</accession>
<dbReference type="EMBL" id="BMAR01000001">
    <property type="protein sequence ID" value="GFR40594.1"/>
    <property type="molecule type" value="Genomic_DNA"/>
</dbReference>
<evidence type="ECO:0000313" key="4">
    <source>
        <dbReference type="Proteomes" id="UP001054857"/>
    </source>
</evidence>
<gene>
    <name evidence="3" type="ORF">Agub_g1174</name>
</gene>
<dbReference type="Proteomes" id="UP001054857">
    <property type="component" value="Unassembled WGS sequence"/>
</dbReference>
<dbReference type="AlphaFoldDB" id="A0AAD3HGL6"/>
<evidence type="ECO:0000256" key="1">
    <source>
        <dbReference type="SAM" id="MobiDB-lite"/>
    </source>
</evidence>
<feature type="region of interest" description="Disordered" evidence="1">
    <location>
        <begin position="41"/>
        <end position="96"/>
    </location>
</feature>
<feature type="signal peptide" evidence="2">
    <location>
        <begin position="1"/>
        <end position="26"/>
    </location>
</feature>
<dbReference type="PROSITE" id="PS51257">
    <property type="entry name" value="PROKAR_LIPOPROTEIN"/>
    <property type="match status" value="1"/>
</dbReference>
<organism evidence="3 4">
    <name type="scientific">Astrephomene gubernaculifera</name>
    <dbReference type="NCBI Taxonomy" id="47775"/>
    <lineage>
        <taxon>Eukaryota</taxon>
        <taxon>Viridiplantae</taxon>
        <taxon>Chlorophyta</taxon>
        <taxon>core chlorophytes</taxon>
        <taxon>Chlorophyceae</taxon>
        <taxon>CS clade</taxon>
        <taxon>Chlamydomonadales</taxon>
        <taxon>Astrephomenaceae</taxon>
        <taxon>Astrephomene</taxon>
    </lineage>
</organism>